<sequence length="199" mass="22516">MGRRSARWTSILLLLHLLGSVALNVSRCRSSLNANAARNVVKKKCKKDPCVQTPTRKRLRRGVKLDLAVNCLLFLSAPLDCGRPPTLADGDTKESSQFSYRHNDRVEHVCQSYYVMQGGPFRTCINGEWTGDITCLKPCTVDREAMNDRNITFRYGRYNKLYANHDDHVAFRCTRGRTVGSVAMRQRCDDGVMELPSCI</sequence>
<evidence type="ECO:0000256" key="1">
    <source>
        <dbReference type="ARBA" id="ARBA00004328"/>
    </source>
</evidence>
<dbReference type="InterPro" id="IPR051503">
    <property type="entry name" value="ComplSys_Reg/VirEntry_Med"/>
</dbReference>
<dbReference type="Ensembl" id="ENSSMAT00000031185.2">
    <property type="protein sequence ID" value="ENSSMAP00000030807.2"/>
    <property type="gene ID" value="ENSSMAG00000026125.1"/>
</dbReference>
<dbReference type="CDD" id="cd00033">
    <property type="entry name" value="CCP"/>
    <property type="match status" value="1"/>
</dbReference>
<evidence type="ECO:0000313" key="9">
    <source>
        <dbReference type="Proteomes" id="UP000694558"/>
    </source>
</evidence>
<dbReference type="AlphaFoldDB" id="A0A8D3B9V1"/>
<keyword evidence="2 5" id="KW-0768">Sushi</keyword>
<feature type="signal peptide" evidence="6">
    <location>
        <begin position="1"/>
        <end position="22"/>
    </location>
</feature>
<evidence type="ECO:0000256" key="5">
    <source>
        <dbReference type="PROSITE-ProRule" id="PRU00302"/>
    </source>
</evidence>
<organism evidence="8 9">
    <name type="scientific">Scophthalmus maximus</name>
    <name type="common">Turbot</name>
    <name type="synonym">Psetta maxima</name>
    <dbReference type="NCBI Taxonomy" id="52904"/>
    <lineage>
        <taxon>Eukaryota</taxon>
        <taxon>Metazoa</taxon>
        <taxon>Chordata</taxon>
        <taxon>Craniata</taxon>
        <taxon>Vertebrata</taxon>
        <taxon>Euteleostomi</taxon>
        <taxon>Actinopterygii</taxon>
        <taxon>Neopterygii</taxon>
        <taxon>Teleostei</taxon>
        <taxon>Neoteleostei</taxon>
        <taxon>Acanthomorphata</taxon>
        <taxon>Carangaria</taxon>
        <taxon>Pleuronectiformes</taxon>
        <taxon>Pleuronectoidei</taxon>
        <taxon>Scophthalmidae</taxon>
        <taxon>Scophthalmus</taxon>
    </lineage>
</organism>
<dbReference type="SUPFAM" id="SSF57535">
    <property type="entry name" value="Complement control module/SCR domain"/>
    <property type="match status" value="2"/>
</dbReference>
<evidence type="ECO:0000256" key="2">
    <source>
        <dbReference type="ARBA" id="ARBA00022659"/>
    </source>
</evidence>
<feature type="chain" id="PRO_5034343531" description="Sushi domain-containing protein" evidence="6">
    <location>
        <begin position="23"/>
        <end position="199"/>
    </location>
</feature>
<evidence type="ECO:0000259" key="7">
    <source>
        <dbReference type="PROSITE" id="PS50923"/>
    </source>
</evidence>
<name>A0A8D3B9V1_SCOMX</name>
<evidence type="ECO:0000256" key="4">
    <source>
        <dbReference type="ARBA" id="ARBA00023157"/>
    </source>
</evidence>
<proteinExistence type="predicted"/>
<dbReference type="Gene3D" id="2.10.70.10">
    <property type="entry name" value="Complement Module, domain 1"/>
    <property type="match status" value="2"/>
</dbReference>
<reference evidence="8" key="1">
    <citation type="submission" date="2023-05" db="EMBL/GenBank/DDBJ databases">
        <title>High-quality long-read genome of Scophthalmus maximus.</title>
        <authorList>
            <person name="Lien S."/>
            <person name="Martinez P."/>
        </authorList>
    </citation>
    <scope>NUCLEOTIDE SEQUENCE [LARGE SCALE GENOMIC DNA]</scope>
</reference>
<evidence type="ECO:0000256" key="6">
    <source>
        <dbReference type="SAM" id="SignalP"/>
    </source>
</evidence>
<dbReference type="SMART" id="SM00032">
    <property type="entry name" value="CCP"/>
    <property type="match status" value="1"/>
</dbReference>
<evidence type="ECO:0000256" key="3">
    <source>
        <dbReference type="ARBA" id="ARBA00022729"/>
    </source>
</evidence>
<reference evidence="8" key="2">
    <citation type="submission" date="2025-08" db="UniProtKB">
        <authorList>
            <consortium name="Ensembl"/>
        </authorList>
    </citation>
    <scope>IDENTIFICATION</scope>
</reference>
<comment type="caution">
    <text evidence="5">Lacks conserved residue(s) required for the propagation of feature annotation.</text>
</comment>
<protein>
    <recommendedName>
        <fullName evidence="7">Sushi domain-containing protein</fullName>
    </recommendedName>
</protein>
<dbReference type="PANTHER" id="PTHR45785">
    <property type="entry name" value="COMPLEMENT FACTOR H-RELATED"/>
    <property type="match status" value="1"/>
</dbReference>
<dbReference type="Pfam" id="PF00084">
    <property type="entry name" value="Sushi"/>
    <property type="match status" value="1"/>
</dbReference>
<dbReference type="GeneTree" id="ENSGT00940000174597"/>
<feature type="domain" description="Sushi" evidence="7">
    <location>
        <begin position="79"/>
        <end position="137"/>
    </location>
</feature>
<evidence type="ECO:0000313" key="8">
    <source>
        <dbReference type="Ensembl" id="ENSSMAP00000030807.2"/>
    </source>
</evidence>
<keyword evidence="3 6" id="KW-0732">Signal</keyword>
<dbReference type="InterPro" id="IPR000436">
    <property type="entry name" value="Sushi_SCR_CCP_dom"/>
</dbReference>
<keyword evidence="4 5" id="KW-1015">Disulfide bond</keyword>
<dbReference type="Proteomes" id="UP000694558">
    <property type="component" value="Chromosome 12"/>
</dbReference>
<accession>A0A8D3B9V1</accession>
<feature type="disulfide bond" evidence="5">
    <location>
        <begin position="81"/>
        <end position="124"/>
    </location>
</feature>
<dbReference type="PROSITE" id="PS50923">
    <property type="entry name" value="SUSHI"/>
    <property type="match status" value="1"/>
</dbReference>
<comment type="subcellular location">
    <subcellularLocation>
        <location evidence="1">Virion</location>
    </subcellularLocation>
</comment>
<dbReference type="PANTHER" id="PTHR45785:SF2">
    <property type="entry name" value="COMPLEMENT FACTOR H-RELATED"/>
    <property type="match status" value="1"/>
</dbReference>
<dbReference type="InterPro" id="IPR035976">
    <property type="entry name" value="Sushi/SCR/CCP_sf"/>
</dbReference>